<gene>
    <name evidence="1" type="ORF">NDES1114_LOCUS31538</name>
</gene>
<evidence type="ECO:0000313" key="1">
    <source>
        <dbReference type="EMBL" id="CAD9148547.1"/>
    </source>
</evidence>
<accession>A0A7S1W4K7</accession>
<dbReference type="AlphaFoldDB" id="A0A7S1W4K7"/>
<protein>
    <submittedName>
        <fullName evidence="1">Uncharacterized protein</fullName>
    </submittedName>
</protein>
<organism evidence="1">
    <name type="scientific">Neobodo designis</name>
    <name type="common">Flagellated protozoan</name>
    <name type="synonym">Bodo designis</name>
    <dbReference type="NCBI Taxonomy" id="312471"/>
    <lineage>
        <taxon>Eukaryota</taxon>
        <taxon>Discoba</taxon>
        <taxon>Euglenozoa</taxon>
        <taxon>Kinetoplastea</taxon>
        <taxon>Metakinetoplastina</taxon>
        <taxon>Neobodonida</taxon>
        <taxon>Neobodo</taxon>
    </lineage>
</organism>
<proteinExistence type="predicted"/>
<name>A0A7S1W4K7_NEODS</name>
<dbReference type="EMBL" id="HBGF01047175">
    <property type="protein sequence ID" value="CAD9148547.1"/>
    <property type="molecule type" value="Transcribed_RNA"/>
</dbReference>
<sequence>MLTCSTRVVVAHARRSLLSASSAVLTTRRTIYGDDMHYNYMHDPKIVQTNGVDNFLRTKVEQYDWLQTQQWEGYSDTYLKRAVRYGPHSDTPNGNLKFHHPNEDKICRIAYETYGRSADLLLSLEEDVLQPAFHEKLSRAKEFKEALAKEIDEMYPTVHPTFKLMIDGMLVRRFYQLEDWIEMVQRKRKKTIEKLGPEFFEQQHKMRGIAESYMRNLERVESVFQSNPTHYLGEVCGFNEEEMAFVEQRVMFLRRTKKMGLASSSADLWPT</sequence>
<reference evidence="1" key="1">
    <citation type="submission" date="2021-01" db="EMBL/GenBank/DDBJ databases">
        <authorList>
            <person name="Corre E."/>
            <person name="Pelletier E."/>
            <person name="Niang G."/>
            <person name="Scheremetjew M."/>
            <person name="Finn R."/>
            <person name="Kale V."/>
            <person name="Holt S."/>
            <person name="Cochrane G."/>
            <person name="Meng A."/>
            <person name="Brown T."/>
            <person name="Cohen L."/>
        </authorList>
    </citation>
    <scope>NUCLEOTIDE SEQUENCE</scope>
    <source>
        <strain evidence="1">CCAP 1951/1</strain>
    </source>
</reference>